<organism evidence="3 4">
    <name type="scientific">Megamonas rupellensis</name>
    <dbReference type="NCBI Taxonomy" id="491921"/>
    <lineage>
        <taxon>Bacteria</taxon>
        <taxon>Bacillati</taxon>
        <taxon>Bacillota</taxon>
        <taxon>Negativicutes</taxon>
        <taxon>Selenomonadales</taxon>
        <taxon>Selenomonadaceae</taxon>
        <taxon>Megamonas</taxon>
    </lineage>
</organism>
<dbReference type="GO" id="GO:0005829">
    <property type="term" value="C:cytosol"/>
    <property type="evidence" value="ECO:0007669"/>
    <property type="project" value="TreeGrafter"/>
</dbReference>
<evidence type="ECO:0000256" key="2">
    <source>
        <dbReference type="ARBA" id="ARBA00022679"/>
    </source>
</evidence>
<proteinExistence type="predicted"/>
<evidence type="ECO:0000256" key="1">
    <source>
        <dbReference type="ARBA" id="ARBA00022676"/>
    </source>
</evidence>
<dbReference type="PANTHER" id="PTHR30160">
    <property type="entry name" value="TETRAACYLDISACCHARIDE 4'-KINASE-RELATED"/>
    <property type="match status" value="1"/>
</dbReference>
<accession>A0A411ZV79</accession>
<comment type="caution">
    <text evidence="3">The sequence shown here is derived from an EMBL/GenBank/DDBJ whole genome shotgun (WGS) entry which is preliminary data.</text>
</comment>
<name>A0A411ZV79_9FIRM</name>
<dbReference type="CDD" id="cd03789">
    <property type="entry name" value="GT9_LPS_heptosyltransferase"/>
    <property type="match status" value="1"/>
</dbReference>
<dbReference type="Proteomes" id="UP000284662">
    <property type="component" value="Unassembled WGS sequence"/>
</dbReference>
<keyword evidence="1" id="KW-0328">Glycosyltransferase</keyword>
<gene>
    <name evidence="3" type="ORF">DWZ11_04515</name>
</gene>
<dbReference type="Gene3D" id="3.40.50.2000">
    <property type="entry name" value="Glycogen Phosphorylase B"/>
    <property type="match status" value="2"/>
</dbReference>
<protein>
    <submittedName>
        <fullName evidence="3">Glycosyltransferase family 9 protein</fullName>
    </submittedName>
</protein>
<dbReference type="GO" id="GO:0009244">
    <property type="term" value="P:lipopolysaccharide core region biosynthetic process"/>
    <property type="evidence" value="ECO:0007669"/>
    <property type="project" value="TreeGrafter"/>
</dbReference>
<dbReference type="AlphaFoldDB" id="A0A411ZV79"/>
<dbReference type="InterPro" id="IPR002201">
    <property type="entry name" value="Glyco_trans_9"/>
</dbReference>
<dbReference type="Pfam" id="PF01075">
    <property type="entry name" value="Glyco_transf_9"/>
    <property type="match status" value="1"/>
</dbReference>
<sequence length="329" mass="37469">MQKILIVNRLGIGDVVLTTPLAQIIKENLKDVKIGFLVASKSIDILRNHPYIDEIFAYKNKQEKKQIINEIKEKEYTEAIIVDGRLSSTIIAWKAKCKLLNKGFCISINKKHIFERKNLAQKAIDDFAMYAKTLLNIDYDKNELYPLIGKCDSGKEEIIKNWVESIKKETKDIVLIVPRTAADIKNWNIHELGNLNSYLNLEGIKPVYIGSPNDYEYIEKIAGEKINIAGKFALRDIPEIAKYAKWALSMCTGPLHILGTVKSLPIIAIYGPSDPKRWAPKSSIVVQSNLECVPCLNWAKCDKELGQRCMDEITFERVKSVIEEYNLLK</sequence>
<dbReference type="GO" id="GO:0008713">
    <property type="term" value="F:ADP-heptose-lipopolysaccharide heptosyltransferase activity"/>
    <property type="evidence" value="ECO:0007669"/>
    <property type="project" value="TreeGrafter"/>
</dbReference>
<dbReference type="SUPFAM" id="SSF53756">
    <property type="entry name" value="UDP-Glycosyltransferase/glycogen phosphorylase"/>
    <property type="match status" value="1"/>
</dbReference>
<evidence type="ECO:0000313" key="4">
    <source>
        <dbReference type="Proteomes" id="UP000284662"/>
    </source>
</evidence>
<dbReference type="RefSeq" id="WP_117976357.1">
    <property type="nucleotide sequence ID" value="NZ_QRST01000005.1"/>
</dbReference>
<dbReference type="PANTHER" id="PTHR30160:SF1">
    <property type="entry name" value="LIPOPOLYSACCHARIDE 1,2-N-ACETYLGLUCOSAMINETRANSFERASE-RELATED"/>
    <property type="match status" value="1"/>
</dbReference>
<dbReference type="InterPro" id="IPR051199">
    <property type="entry name" value="LPS_LOS_Heptosyltrfase"/>
</dbReference>
<dbReference type="EMBL" id="QRST01000005">
    <property type="protein sequence ID" value="RGQ06716.1"/>
    <property type="molecule type" value="Genomic_DNA"/>
</dbReference>
<keyword evidence="2 3" id="KW-0808">Transferase</keyword>
<reference evidence="3 4" key="1">
    <citation type="submission" date="2018-08" db="EMBL/GenBank/DDBJ databases">
        <title>A genome reference for cultivated species of the human gut microbiota.</title>
        <authorList>
            <person name="Zou Y."/>
            <person name="Xue W."/>
            <person name="Luo G."/>
        </authorList>
    </citation>
    <scope>NUCLEOTIDE SEQUENCE [LARGE SCALE GENOMIC DNA]</scope>
    <source>
        <strain evidence="3 4">AF29-2</strain>
    </source>
</reference>
<evidence type="ECO:0000313" key="3">
    <source>
        <dbReference type="EMBL" id="RGQ06716.1"/>
    </source>
</evidence>